<organism evidence="3 4">
    <name type="scientific">Desulfitobacterium chlororespirans DSM 11544</name>
    <dbReference type="NCBI Taxonomy" id="1121395"/>
    <lineage>
        <taxon>Bacteria</taxon>
        <taxon>Bacillati</taxon>
        <taxon>Bacillota</taxon>
        <taxon>Clostridia</taxon>
        <taxon>Eubacteriales</taxon>
        <taxon>Desulfitobacteriaceae</taxon>
        <taxon>Desulfitobacterium</taxon>
    </lineage>
</organism>
<evidence type="ECO:0000313" key="4">
    <source>
        <dbReference type="Proteomes" id="UP000184010"/>
    </source>
</evidence>
<dbReference type="AlphaFoldDB" id="A0A1M7UYB1"/>
<dbReference type="SUPFAM" id="SSF57783">
    <property type="entry name" value="Zinc beta-ribbon"/>
    <property type="match status" value="1"/>
</dbReference>
<dbReference type="InterPro" id="IPR034154">
    <property type="entry name" value="TOPRIM_DnaG/twinkle"/>
</dbReference>
<protein>
    <recommendedName>
        <fullName evidence="2">DUF3991 domain-containing protein</fullName>
    </recommendedName>
</protein>
<evidence type="ECO:0000259" key="2">
    <source>
        <dbReference type="Pfam" id="PF13154"/>
    </source>
</evidence>
<dbReference type="CDD" id="cd01029">
    <property type="entry name" value="TOPRIM_primases"/>
    <property type="match status" value="1"/>
</dbReference>
<name>A0A1M7UYB1_9FIRM</name>
<dbReference type="Proteomes" id="UP000184010">
    <property type="component" value="Unassembled WGS sequence"/>
</dbReference>
<gene>
    <name evidence="3" type="ORF">SAMN02745215_05049</name>
</gene>
<feature type="coiled-coil region" evidence="1">
    <location>
        <begin position="301"/>
        <end position="328"/>
    </location>
</feature>
<dbReference type="Pfam" id="PF13154">
    <property type="entry name" value="DUF3991"/>
    <property type="match status" value="1"/>
</dbReference>
<accession>A0A1M7UYB1</accession>
<dbReference type="STRING" id="1121395.SAMN02745215_05049"/>
<dbReference type="EMBL" id="FRDN01000021">
    <property type="protein sequence ID" value="SHN87954.1"/>
    <property type="molecule type" value="Genomic_DNA"/>
</dbReference>
<proteinExistence type="predicted"/>
<keyword evidence="1" id="KW-0175">Coiled coil</keyword>
<feature type="domain" description="DUF3991" evidence="2">
    <location>
        <begin position="134"/>
        <end position="201"/>
    </location>
</feature>
<dbReference type="InterPro" id="IPR025054">
    <property type="entry name" value="DUF3991"/>
</dbReference>
<reference evidence="4" key="1">
    <citation type="submission" date="2016-12" db="EMBL/GenBank/DDBJ databases">
        <authorList>
            <person name="Varghese N."/>
            <person name="Submissions S."/>
        </authorList>
    </citation>
    <scope>NUCLEOTIDE SEQUENCE [LARGE SCALE GENOMIC DNA]</scope>
    <source>
        <strain evidence="4">DSM 11544</strain>
    </source>
</reference>
<dbReference type="Gene3D" id="3.40.1360.10">
    <property type="match status" value="1"/>
</dbReference>
<evidence type="ECO:0000313" key="3">
    <source>
        <dbReference type="EMBL" id="SHN87954.1"/>
    </source>
</evidence>
<evidence type="ECO:0000256" key="1">
    <source>
        <dbReference type="SAM" id="Coils"/>
    </source>
</evidence>
<keyword evidence="4" id="KW-1185">Reference proteome</keyword>
<dbReference type="Pfam" id="PF13155">
    <property type="entry name" value="Toprim_2"/>
    <property type="match status" value="1"/>
</dbReference>
<sequence>MGKRKLFTDEQIDMANSINILEYARRAGYPVEKISPREFKILKHGGLRIDGNGHKWNCFSAQKGGEAVYGGGPIQFVMYMEKKSWVEAVKQLLGLPAVSDLSQRSLYRPPQKPEEVKGELILPEKNNTYKHIFAYLTKTRKIDKDIVSLMVKQKKLYENSHRSCVFVGYNHDGAAKYASVRSTNTTGSSYRGDVANSNKTWAFRIEGTSQAIRVFEAPIDTLSYATFFKHYGIDNKDHMLALGCLGDAALEQYLKDHPEIKQIIFCVDNDKWGHQAVERWTDKYKSEYSIAHHFPKGKDWNEDLISFIKETERRVVELEEAQSEEAEL</sequence>